<dbReference type="Gene3D" id="1.10.357.10">
    <property type="entry name" value="Tetracycline Repressor, domain 2"/>
    <property type="match status" value="1"/>
</dbReference>
<dbReference type="InterPro" id="IPR009057">
    <property type="entry name" value="Homeodomain-like_sf"/>
</dbReference>
<dbReference type="InterPro" id="IPR050109">
    <property type="entry name" value="HTH-type_TetR-like_transc_reg"/>
</dbReference>
<evidence type="ECO:0000259" key="5">
    <source>
        <dbReference type="PROSITE" id="PS50977"/>
    </source>
</evidence>
<gene>
    <name evidence="6" type="ORF">JIG36_34885</name>
</gene>
<keyword evidence="7" id="KW-1185">Reference proteome</keyword>
<keyword evidence="2 4" id="KW-0238">DNA-binding</keyword>
<accession>A0ABS2ALF1</accession>
<protein>
    <submittedName>
        <fullName evidence="6">TetR/AcrR family transcriptional regulator</fullName>
    </submittedName>
</protein>
<dbReference type="PROSITE" id="PS50977">
    <property type="entry name" value="HTH_TETR_2"/>
    <property type="match status" value="1"/>
</dbReference>
<evidence type="ECO:0000256" key="4">
    <source>
        <dbReference type="PROSITE-ProRule" id="PRU00335"/>
    </source>
</evidence>
<name>A0ABS2ALF1_9ACTN</name>
<dbReference type="InterPro" id="IPR049445">
    <property type="entry name" value="TetR_SbtR-like_C"/>
</dbReference>
<feature type="DNA-binding region" description="H-T-H motif" evidence="4">
    <location>
        <begin position="17"/>
        <end position="36"/>
    </location>
</feature>
<evidence type="ECO:0000256" key="3">
    <source>
        <dbReference type="ARBA" id="ARBA00023163"/>
    </source>
</evidence>
<dbReference type="Pfam" id="PF00440">
    <property type="entry name" value="TetR_N"/>
    <property type="match status" value="1"/>
</dbReference>
<comment type="caution">
    <text evidence="6">The sequence shown here is derived from an EMBL/GenBank/DDBJ whole genome shotgun (WGS) entry which is preliminary data.</text>
</comment>
<dbReference type="InterPro" id="IPR036271">
    <property type="entry name" value="Tet_transcr_reg_TetR-rel_C_sf"/>
</dbReference>
<feature type="domain" description="HTH tetR-type" evidence="5">
    <location>
        <begin position="1"/>
        <end position="54"/>
    </location>
</feature>
<evidence type="ECO:0000256" key="1">
    <source>
        <dbReference type="ARBA" id="ARBA00023015"/>
    </source>
</evidence>
<dbReference type="PANTHER" id="PTHR30055:SF234">
    <property type="entry name" value="HTH-TYPE TRANSCRIPTIONAL REGULATOR BETI"/>
    <property type="match status" value="1"/>
</dbReference>
<organism evidence="6 7">
    <name type="scientific">Paractinoplanes ovalisporus</name>
    <dbReference type="NCBI Taxonomy" id="2810368"/>
    <lineage>
        <taxon>Bacteria</taxon>
        <taxon>Bacillati</taxon>
        <taxon>Actinomycetota</taxon>
        <taxon>Actinomycetes</taxon>
        <taxon>Micromonosporales</taxon>
        <taxon>Micromonosporaceae</taxon>
        <taxon>Paractinoplanes</taxon>
    </lineage>
</organism>
<evidence type="ECO:0000313" key="6">
    <source>
        <dbReference type="EMBL" id="MBM2620699.1"/>
    </source>
</evidence>
<keyword evidence="3" id="KW-0804">Transcription</keyword>
<evidence type="ECO:0000313" key="7">
    <source>
        <dbReference type="Proteomes" id="UP000632138"/>
    </source>
</evidence>
<reference evidence="6 7" key="1">
    <citation type="submission" date="2021-01" db="EMBL/GenBank/DDBJ databases">
        <title>Actinoplanes sp. nov. LDG1-06 isolated from lichen.</title>
        <authorList>
            <person name="Saeng-In P."/>
            <person name="Phongsopitanun W."/>
            <person name="Kanchanasin P."/>
            <person name="Yuki M."/>
            <person name="Kudo T."/>
            <person name="Ohkuma M."/>
            <person name="Tanasupawat S."/>
        </authorList>
    </citation>
    <scope>NUCLEOTIDE SEQUENCE [LARGE SCALE GENOMIC DNA]</scope>
    <source>
        <strain evidence="6 7">LDG1-06</strain>
    </source>
</reference>
<keyword evidence="1" id="KW-0805">Transcription regulation</keyword>
<dbReference type="PANTHER" id="PTHR30055">
    <property type="entry name" value="HTH-TYPE TRANSCRIPTIONAL REGULATOR RUTR"/>
    <property type="match status" value="1"/>
</dbReference>
<dbReference type="SUPFAM" id="SSF46689">
    <property type="entry name" value="Homeodomain-like"/>
    <property type="match status" value="1"/>
</dbReference>
<sequence length="189" mass="20370">MLAVARAIFGTEGLGVPMREIARRADVGPATLYRRFPTKEALVTEAFAGQMAQCTAIVEEGLADPDPWHGFSRMIERVCELHAYNQGFTAAFLAAFPDAIDFVAERERALRAVGELARRAKATGELRSDFVIADLILVLQANSGVHASTPAEALAAARRFAALQIQGFRARADAPPLPRAPKLPMLSLG</sequence>
<dbReference type="SUPFAM" id="SSF48498">
    <property type="entry name" value="Tetracyclin repressor-like, C-terminal domain"/>
    <property type="match status" value="1"/>
</dbReference>
<dbReference type="InterPro" id="IPR001647">
    <property type="entry name" value="HTH_TetR"/>
</dbReference>
<dbReference type="Pfam" id="PF21597">
    <property type="entry name" value="TetR_C_43"/>
    <property type="match status" value="1"/>
</dbReference>
<evidence type="ECO:0000256" key="2">
    <source>
        <dbReference type="ARBA" id="ARBA00023125"/>
    </source>
</evidence>
<dbReference type="EMBL" id="JAENHP010000016">
    <property type="protein sequence ID" value="MBM2620699.1"/>
    <property type="molecule type" value="Genomic_DNA"/>
</dbReference>
<proteinExistence type="predicted"/>
<dbReference type="Proteomes" id="UP000632138">
    <property type="component" value="Unassembled WGS sequence"/>
</dbReference>
<dbReference type="PRINTS" id="PR00455">
    <property type="entry name" value="HTHTETR"/>
</dbReference>